<gene>
    <name evidence="2" type="ORF">ABEG18_01525</name>
</gene>
<dbReference type="AlphaFoldDB" id="A0AAU7JHF6"/>
<organism evidence="2">
    <name type="scientific">Alsobacter sp. KACC 23698</name>
    <dbReference type="NCBI Taxonomy" id="3149229"/>
    <lineage>
        <taxon>Bacteria</taxon>
        <taxon>Pseudomonadati</taxon>
        <taxon>Pseudomonadota</taxon>
        <taxon>Alphaproteobacteria</taxon>
        <taxon>Hyphomicrobiales</taxon>
        <taxon>Alsobacteraceae</taxon>
        <taxon>Alsobacter</taxon>
    </lineage>
</organism>
<protein>
    <submittedName>
        <fullName evidence="2">Phosphoribosyltransferase family protein</fullName>
    </submittedName>
</protein>
<dbReference type="Gene3D" id="3.40.50.2020">
    <property type="match status" value="1"/>
</dbReference>
<dbReference type="CDD" id="cd06223">
    <property type="entry name" value="PRTases_typeI"/>
    <property type="match status" value="1"/>
</dbReference>
<proteinExistence type="predicted"/>
<dbReference type="InterPro" id="IPR029057">
    <property type="entry name" value="PRTase-like"/>
</dbReference>
<dbReference type="InterPro" id="IPR000836">
    <property type="entry name" value="PRTase_dom"/>
</dbReference>
<dbReference type="Gene3D" id="3.30.1310.20">
    <property type="entry name" value="PRTase-like"/>
    <property type="match status" value="1"/>
</dbReference>
<sequence length="214" mass="22796">MFKDRVDAGRRLAAELLRLKAETPLVYGLPRGGVPVAAEVARALGVPLHVLLVRKIGAPGEPELALGAVADGDPPLVVWNEALVRELGLDERRKAELAQEELAVLEQRRRRFASLPPRPSAKGRTAIVIDDGLATGATARAALLVLRAERPARLVLAAPVSSPEAAEELADDADEVVCLEAPALFRGVGASYRDFGQTSEDQVIALVRSLGRRG</sequence>
<keyword evidence="2" id="KW-0808">Transferase</keyword>
<dbReference type="EMBL" id="CP157484">
    <property type="protein sequence ID" value="XBO39494.1"/>
    <property type="molecule type" value="Genomic_DNA"/>
</dbReference>
<feature type="domain" description="Phosphoribosyltransferase" evidence="1">
    <location>
        <begin position="6"/>
        <end position="180"/>
    </location>
</feature>
<name>A0AAU7JHF6_9HYPH</name>
<dbReference type="GO" id="GO:0016757">
    <property type="term" value="F:glycosyltransferase activity"/>
    <property type="evidence" value="ECO:0007669"/>
    <property type="project" value="UniProtKB-KW"/>
</dbReference>
<keyword evidence="2" id="KW-0328">Glycosyltransferase</keyword>
<evidence type="ECO:0000313" key="2">
    <source>
        <dbReference type="EMBL" id="XBO39494.1"/>
    </source>
</evidence>
<dbReference type="RefSeq" id="WP_406856339.1">
    <property type="nucleotide sequence ID" value="NZ_CP157484.1"/>
</dbReference>
<accession>A0AAU7JHF6</accession>
<evidence type="ECO:0000259" key="1">
    <source>
        <dbReference type="Pfam" id="PF00156"/>
    </source>
</evidence>
<dbReference type="Pfam" id="PF00156">
    <property type="entry name" value="Pribosyltran"/>
    <property type="match status" value="1"/>
</dbReference>
<reference evidence="2" key="1">
    <citation type="submission" date="2024-05" db="EMBL/GenBank/DDBJ databases">
        <authorList>
            <person name="Kim S."/>
            <person name="Heo J."/>
            <person name="Choi H."/>
            <person name="Choi Y."/>
            <person name="Kwon S.-W."/>
            <person name="Kim Y."/>
        </authorList>
    </citation>
    <scope>NUCLEOTIDE SEQUENCE</scope>
    <source>
        <strain evidence="2">KACC 23698</strain>
    </source>
</reference>
<dbReference type="SUPFAM" id="SSF53271">
    <property type="entry name" value="PRTase-like"/>
    <property type="match status" value="1"/>
</dbReference>